<dbReference type="GO" id="GO:0009313">
    <property type="term" value="P:oligosaccharide catabolic process"/>
    <property type="evidence" value="ECO:0007669"/>
    <property type="project" value="TreeGrafter"/>
</dbReference>
<gene>
    <name evidence="6" type="ORF">HMPREF3222_00595</name>
</gene>
<dbReference type="InterPro" id="IPR037094">
    <property type="entry name" value="Glyco_hydro_38_cen_sf"/>
</dbReference>
<dbReference type="GO" id="GO:0006013">
    <property type="term" value="P:mannose metabolic process"/>
    <property type="evidence" value="ECO:0007669"/>
    <property type="project" value="InterPro"/>
</dbReference>
<dbReference type="FunFam" id="1.20.1270.50:FF:000004">
    <property type="entry name" value="alpha-mannosidase 2C1 isoform X1"/>
    <property type="match status" value="1"/>
</dbReference>
<dbReference type="Proteomes" id="UP000070646">
    <property type="component" value="Unassembled WGS sequence"/>
</dbReference>
<keyword evidence="2" id="KW-0479">Metal-binding</keyword>
<accession>A0A133NCL0</accession>
<dbReference type="Pfam" id="PF17677">
    <property type="entry name" value="Glyco_hydro38C2"/>
    <property type="match status" value="1"/>
</dbReference>
<name>A0A133NCL0_CLOPF</name>
<dbReference type="PANTHER" id="PTHR46017:SF1">
    <property type="entry name" value="ALPHA-MANNOSIDASE 2C1"/>
    <property type="match status" value="1"/>
</dbReference>
<dbReference type="InterPro" id="IPR028995">
    <property type="entry name" value="Glyco_hydro_57/38_cen_sf"/>
</dbReference>
<dbReference type="Gene3D" id="2.60.40.2220">
    <property type="match status" value="1"/>
</dbReference>
<evidence type="ECO:0000256" key="2">
    <source>
        <dbReference type="ARBA" id="ARBA00022723"/>
    </source>
</evidence>
<dbReference type="Gene3D" id="2.70.98.30">
    <property type="entry name" value="Golgi alpha-mannosidase II, domain 4"/>
    <property type="match status" value="1"/>
</dbReference>
<keyword evidence="3 6" id="KW-0378">Hydrolase</keyword>
<dbReference type="Pfam" id="PF07748">
    <property type="entry name" value="Glyco_hydro_38C"/>
    <property type="match status" value="1"/>
</dbReference>
<dbReference type="GO" id="GO:0046872">
    <property type="term" value="F:metal ion binding"/>
    <property type="evidence" value="ECO:0007669"/>
    <property type="project" value="UniProtKB-KW"/>
</dbReference>
<dbReference type="AlphaFoldDB" id="A0A133NCL0"/>
<dbReference type="InterPro" id="IPR015341">
    <property type="entry name" value="Glyco_hydro_38_cen"/>
</dbReference>
<dbReference type="GO" id="GO:0004559">
    <property type="term" value="F:alpha-mannosidase activity"/>
    <property type="evidence" value="ECO:0007669"/>
    <property type="project" value="InterPro"/>
</dbReference>
<reference evidence="6 7" key="1">
    <citation type="submission" date="2016-01" db="EMBL/GenBank/DDBJ databases">
        <authorList>
            <person name="Oliw E.H."/>
        </authorList>
    </citation>
    <scope>NUCLEOTIDE SEQUENCE [LARGE SCALE GENOMIC DNA]</scope>
    <source>
        <strain evidence="6 7">MJR7757A</strain>
    </source>
</reference>
<dbReference type="GO" id="GO:0030246">
    <property type="term" value="F:carbohydrate binding"/>
    <property type="evidence" value="ECO:0007669"/>
    <property type="project" value="InterPro"/>
</dbReference>
<dbReference type="Gene3D" id="3.20.110.10">
    <property type="entry name" value="Glycoside hydrolase 38, N terminal domain"/>
    <property type="match status" value="1"/>
</dbReference>
<dbReference type="FunFam" id="3.20.110.10:FF:000002">
    <property type="entry name" value="alpha-mannosidase 2C1 isoform X1"/>
    <property type="match status" value="1"/>
</dbReference>
<comment type="caution">
    <text evidence="6">The sequence shown here is derived from an EMBL/GenBank/DDBJ whole genome shotgun (WGS) entry which is preliminary data.</text>
</comment>
<sequence length="1057" mass="122820">MRFVENKDKEKISMRFISERIRKTYEEIGRYVYSNTLNIDNYKFIAGKYDNIDEIKNAPEEGWIDFKTGDLWGEESHGWFKTSVKVPDEFAGQTIALSFHTFLGDWDNTTNPQFILYVNGEHIQGLDVNHQETILTHNAVAGEVYDIDLHAHIGRIEGKKSTLHGKLVTIDEEARKLYFNLSVPHIVATKLHEEDKRRIDMLNVLNDTINLIDLRRPFTKEYNESLKVANKYIEENFYDKMCGHEDMVATCVGHTHIDVAWLWTVAQTREKVARSFSTVLKLMEEYPEYIFMSSQPQLYKFLKEDHPKVYEKVKEKVREGVWEPEGAMWLEADCNVTSGESLIRQILHGKRFFKEEFNVDNEILWLPDVFGYSAALPQILKKADVNYFMTTKISWNQINKMPYDTFMWKGIDGTEILTHFITTTYPDQDPFKETMTTYCGNIHPGSIMGAWNRYQQKNINNDVLVAFGFGDGGGGATYEMLENGKRLSKGIPGAPKVKIGKAKDYFKKLEETVKDNNKLPKWVGELYLEYHRGTYTSMGRNKRDNRVCENLYTSAEKFNSMAMLLGKNYPLADLNAAWETILLNQFHDILPGSSIKEVYDVTKEEYKDLIEKGNNFVGLALDNITSEINLKERSVVVFNSLGFERDDIATFDVPEDIENPAVLDGEEEIICQRIEDGEKAIFFAKGIPANGYKSFKIIESTNKEVENVSLSEKEAENDFLRIKFNEEGNIVSLFDKRAEREVLKEGTLGNRLQAFEDKPMEYSNWDIDIYYKEKMWNVDDVQSIEVVEEGPVRSTLRIERKFLESTIVQNIYVYRDLDRIDFNSYVDWKEHEVLLKTSFPIDLNATEATYEIQYGNVKRPTHSNTSWDEARFEVCGQKWADLSEGDFGVSLLNNCKYGHDIQDGDMRLTLLKSGTHPWTETDQEEHFFTYSIYPHMGTWKEAHTVQKAYELNQPLYTKVCEKHEGILEDTLGLVKVNKDNIMIEVIKKAEDTDHLIIRMYEFFNSRTKATLEFSREIEEAFECNLMERNLEEAKFEGEKIEFTINPFEIKTFKVKLK</sequence>
<evidence type="ECO:0000313" key="7">
    <source>
        <dbReference type="Proteomes" id="UP000070646"/>
    </source>
</evidence>
<dbReference type="InterPro" id="IPR027291">
    <property type="entry name" value="Glyco_hydro_38_N_sf"/>
</dbReference>
<dbReference type="Pfam" id="PF09261">
    <property type="entry name" value="Alpha-mann_mid"/>
    <property type="match status" value="1"/>
</dbReference>
<dbReference type="SMART" id="SM00872">
    <property type="entry name" value="Alpha-mann_mid"/>
    <property type="match status" value="1"/>
</dbReference>
<dbReference type="PATRIC" id="fig|1502.174.peg.597"/>
<protein>
    <submittedName>
        <fullName evidence="6">Glycosyl hydrolase family 38 protein</fullName>
    </submittedName>
</protein>
<dbReference type="InterPro" id="IPR041147">
    <property type="entry name" value="GH38_C"/>
</dbReference>
<comment type="similarity">
    <text evidence="1">Belongs to the glycosyl hydrolase 38 family.</text>
</comment>
<evidence type="ECO:0000259" key="5">
    <source>
        <dbReference type="SMART" id="SM00872"/>
    </source>
</evidence>
<organism evidence="6 7">
    <name type="scientific">Clostridium perfringens</name>
    <dbReference type="NCBI Taxonomy" id="1502"/>
    <lineage>
        <taxon>Bacteria</taxon>
        <taxon>Bacillati</taxon>
        <taxon>Bacillota</taxon>
        <taxon>Clostridia</taxon>
        <taxon>Eubacteriales</taxon>
        <taxon>Clostridiaceae</taxon>
        <taxon>Clostridium</taxon>
    </lineage>
</organism>
<dbReference type="PANTHER" id="PTHR46017">
    <property type="entry name" value="ALPHA-MANNOSIDASE 2C1"/>
    <property type="match status" value="1"/>
</dbReference>
<dbReference type="SUPFAM" id="SSF88713">
    <property type="entry name" value="Glycoside hydrolase/deacetylase"/>
    <property type="match status" value="1"/>
</dbReference>
<feature type="domain" description="Glycoside hydrolase family 38 central" evidence="5">
    <location>
        <begin position="529"/>
        <end position="606"/>
    </location>
</feature>
<evidence type="ECO:0000256" key="4">
    <source>
        <dbReference type="ARBA" id="ARBA00023295"/>
    </source>
</evidence>
<dbReference type="InterPro" id="IPR011330">
    <property type="entry name" value="Glyco_hydro/deAcase_b/a-brl"/>
</dbReference>
<evidence type="ECO:0000313" key="6">
    <source>
        <dbReference type="EMBL" id="KXA14040.1"/>
    </source>
</evidence>
<dbReference type="Gene3D" id="1.20.1270.50">
    <property type="entry name" value="Glycoside hydrolase family 38, central domain"/>
    <property type="match status" value="1"/>
</dbReference>
<dbReference type="EMBL" id="LRPU01000023">
    <property type="protein sequence ID" value="KXA14040.1"/>
    <property type="molecule type" value="Genomic_DNA"/>
</dbReference>
<proteinExistence type="inferred from homology"/>
<dbReference type="Pfam" id="PF01074">
    <property type="entry name" value="Glyco_hydro_38N"/>
    <property type="match status" value="1"/>
</dbReference>
<evidence type="ECO:0000256" key="3">
    <source>
        <dbReference type="ARBA" id="ARBA00022801"/>
    </source>
</evidence>
<evidence type="ECO:0000256" key="1">
    <source>
        <dbReference type="ARBA" id="ARBA00009792"/>
    </source>
</evidence>
<dbReference type="FunFam" id="2.70.98.30:FF:000010">
    <property type="entry name" value="Cytosolic alpha-mannosidase"/>
    <property type="match status" value="1"/>
</dbReference>
<dbReference type="CDD" id="cd10789">
    <property type="entry name" value="GH38N_AMII_ER_cytosolic"/>
    <property type="match status" value="1"/>
</dbReference>
<dbReference type="SUPFAM" id="SSF88688">
    <property type="entry name" value="Families 57/38 glycoside transferase middle domain"/>
    <property type="match status" value="1"/>
</dbReference>
<dbReference type="InterPro" id="IPR011682">
    <property type="entry name" value="Glyco_hydro_38_C"/>
</dbReference>
<dbReference type="InterPro" id="IPR000602">
    <property type="entry name" value="Glyco_hydro_38_N"/>
</dbReference>
<keyword evidence="4" id="KW-0326">Glycosidase</keyword>
<dbReference type="SUPFAM" id="SSF74650">
    <property type="entry name" value="Galactose mutarotase-like"/>
    <property type="match status" value="1"/>
</dbReference>
<dbReference type="InterPro" id="IPR011013">
    <property type="entry name" value="Gal_mutarotase_sf_dom"/>
</dbReference>